<accession>A0A851GS14</accession>
<dbReference type="EMBL" id="JACBAZ010000015">
    <property type="protein sequence ID" value="NWK57570.1"/>
    <property type="molecule type" value="Genomic_DNA"/>
</dbReference>
<dbReference type="Proteomes" id="UP000557872">
    <property type="component" value="Unassembled WGS sequence"/>
</dbReference>
<keyword evidence="3" id="KW-1185">Reference proteome</keyword>
<dbReference type="Pfam" id="PF13276">
    <property type="entry name" value="HTH_21"/>
    <property type="match status" value="1"/>
</dbReference>
<dbReference type="PANTHER" id="PTHR46889:SF4">
    <property type="entry name" value="TRANSPOSASE INSO FOR INSERTION SEQUENCE ELEMENT IS911B-RELATED"/>
    <property type="match status" value="1"/>
</dbReference>
<evidence type="ECO:0000313" key="3">
    <source>
        <dbReference type="Proteomes" id="UP000557872"/>
    </source>
</evidence>
<reference evidence="2 3" key="1">
    <citation type="submission" date="2020-07" db="EMBL/GenBank/DDBJ databases">
        <title>Roseicoccus Jingziensis gen. nov., sp. nov., isolated from coastal seawater.</title>
        <authorList>
            <person name="Feng X."/>
        </authorList>
    </citation>
    <scope>NUCLEOTIDE SEQUENCE [LARGE SCALE GENOMIC DNA]</scope>
    <source>
        <strain evidence="2 3">N1E253</strain>
    </source>
</reference>
<dbReference type="AlphaFoldDB" id="A0A851GS14"/>
<gene>
    <name evidence="2" type="ORF">HW115_18270</name>
</gene>
<dbReference type="GO" id="GO:0003676">
    <property type="term" value="F:nucleic acid binding"/>
    <property type="evidence" value="ECO:0007669"/>
    <property type="project" value="InterPro"/>
</dbReference>
<evidence type="ECO:0000313" key="2">
    <source>
        <dbReference type="EMBL" id="NWK57570.1"/>
    </source>
</evidence>
<dbReference type="Pfam" id="PF00665">
    <property type="entry name" value="rve"/>
    <property type="match status" value="1"/>
</dbReference>
<proteinExistence type="predicted"/>
<protein>
    <submittedName>
        <fullName evidence="2">IS3 family transposase</fullName>
    </submittedName>
</protein>
<dbReference type="GO" id="GO:0015074">
    <property type="term" value="P:DNA integration"/>
    <property type="evidence" value="ECO:0007669"/>
    <property type="project" value="InterPro"/>
</dbReference>
<dbReference type="InterPro" id="IPR025948">
    <property type="entry name" value="HTH-like_dom"/>
</dbReference>
<dbReference type="SUPFAM" id="SSF53098">
    <property type="entry name" value="Ribonuclease H-like"/>
    <property type="match status" value="1"/>
</dbReference>
<feature type="domain" description="Integrase catalytic" evidence="1">
    <location>
        <begin position="121"/>
        <end position="283"/>
    </location>
</feature>
<dbReference type="InterPro" id="IPR048020">
    <property type="entry name" value="Transpos_IS3"/>
</dbReference>
<dbReference type="InterPro" id="IPR001584">
    <property type="entry name" value="Integrase_cat-core"/>
</dbReference>
<comment type="caution">
    <text evidence="2">The sequence shown here is derived from an EMBL/GenBank/DDBJ whole genome shotgun (WGS) entry which is preliminary data.</text>
</comment>
<name>A0A851GS14_9BACT</name>
<dbReference type="PANTHER" id="PTHR46889">
    <property type="entry name" value="TRANSPOSASE INSF FOR INSERTION SEQUENCE IS3B-RELATED"/>
    <property type="match status" value="1"/>
</dbReference>
<dbReference type="NCBIfam" id="NF033516">
    <property type="entry name" value="transpos_IS3"/>
    <property type="match status" value="1"/>
</dbReference>
<dbReference type="InterPro" id="IPR036397">
    <property type="entry name" value="RNaseH_sf"/>
</dbReference>
<dbReference type="Gene3D" id="3.30.420.10">
    <property type="entry name" value="Ribonuclease H-like superfamily/Ribonuclease H"/>
    <property type="match status" value="1"/>
</dbReference>
<dbReference type="PROSITE" id="PS50994">
    <property type="entry name" value="INTEGRASE"/>
    <property type="match status" value="1"/>
</dbReference>
<dbReference type="InterPro" id="IPR012337">
    <property type="entry name" value="RNaseH-like_sf"/>
</dbReference>
<sequence length="287" mass="33760">MQTVGDRSERKAMIETRHPKLSIRKQCKMLGVNRNRLTPKQPKTNREDLEVMKALDSIYTECPFYGQRKLRMELHDLGFKIGRKRVRRLMKIMGIEALVPKPSTSKPCKENHIYPYLLGNREIREVDEVWCADITYIPMPKGHAYLVAIMDWHSRAVLSWEVSNTMDTGFCVRALRKALVSTGRKPKIFNTDQGSQFSSAEWTDELKKEGVRISMDGKGRWMDNVFIERLWRSIKYEKLRLWSYHTVGDLRSLVADWMEFYNHRRKHQSLDYATPWSTYSPPKQMAA</sequence>
<dbReference type="InterPro" id="IPR050900">
    <property type="entry name" value="Transposase_IS3/IS150/IS904"/>
</dbReference>
<evidence type="ECO:0000259" key="1">
    <source>
        <dbReference type="PROSITE" id="PS50994"/>
    </source>
</evidence>
<organism evidence="2 3">
    <name type="scientific">Oceaniferula marina</name>
    <dbReference type="NCBI Taxonomy" id="2748318"/>
    <lineage>
        <taxon>Bacteria</taxon>
        <taxon>Pseudomonadati</taxon>
        <taxon>Verrucomicrobiota</taxon>
        <taxon>Verrucomicrobiia</taxon>
        <taxon>Verrucomicrobiales</taxon>
        <taxon>Verrucomicrobiaceae</taxon>
        <taxon>Oceaniferula</taxon>
    </lineage>
</organism>